<protein>
    <submittedName>
        <fullName evidence="1">Protein CBG26051</fullName>
    </submittedName>
</protein>
<dbReference type="AlphaFoldDB" id="B6IEE5"/>
<dbReference type="InParanoid" id="B6IEE5"/>
<dbReference type="KEGG" id="cbr:CBG_26051"/>
<keyword evidence="2" id="KW-1185">Reference proteome</keyword>
<dbReference type="CTD" id="68917533"/>
<gene>
    <name evidence="1" type="ORF">CBG26051</name>
    <name evidence="1" type="ORF">CBG_26051</name>
</gene>
<sequence>MEILESFNENLKSKIGKITMKVSNFRISGFSGK</sequence>
<evidence type="ECO:0000313" key="1">
    <source>
        <dbReference type="EMBL" id="CAR98275.1"/>
    </source>
</evidence>
<dbReference type="EMBL" id="HE601477">
    <property type="protein sequence ID" value="CAR98275.1"/>
    <property type="molecule type" value="Genomic_DNA"/>
</dbReference>
<organism evidence="1 2">
    <name type="scientific">Caenorhabditis briggsae</name>
    <dbReference type="NCBI Taxonomy" id="6238"/>
    <lineage>
        <taxon>Eukaryota</taxon>
        <taxon>Metazoa</taxon>
        <taxon>Ecdysozoa</taxon>
        <taxon>Nematoda</taxon>
        <taxon>Chromadorea</taxon>
        <taxon>Rhabditida</taxon>
        <taxon>Rhabditina</taxon>
        <taxon>Rhabditomorpha</taxon>
        <taxon>Rhabditoidea</taxon>
        <taxon>Rhabditidae</taxon>
        <taxon>Peloderinae</taxon>
        <taxon>Caenorhabditis</taxon>
    </lineage>
</organism>
<reference evidence="1 2" key="2">
    <citation type="journal article" date="2011" name="PLoS Genet.">
        <title>Caenorhabditis briggsae recombinant inbred line genotypes reveal inter-strain incompatibility and the evolution of recombination.</title>
        <authorList>
            <person name="Ross J.A."/>
            <person name="Koboldt D.C."/>
            <person name="Staisch J.E."/>
            <person name="Chamberlin H.M."/>
            <person name="Gupta B.P."/>
            <person name="Miller R.D."/>
            <person name="Baird S.E."/>
            <person name="Haag E.S."/>
        </authorList>
    </citation>
    <scope>NUCLEOTIDE SEQUENCE [LARGE SCALE GENOMIC DNA]</scope>
    <source>
        <strain evidence="1 2">AF16</strain>
    </source>
</reference>
<reference evidence="1 2" key="1">
    <citation type="journal article" date="2003" name="PLoS Biol.">
        <title>The genome sequence of Caenorhabditis briggsae: a platform for comparative genomics.</title>
        <authorList>
            <person name="Stein L.D."/>
            <person name="Bao Z."/>
            <person name="Blasiar D."/>
            <person name="Blumenthal T."/>
            <person name="Brent M.R."/>
            <person name="Chen N."/>
            <person name="Chinwalla A."/>
            <person name="Clarke L."/>
            <person name="Clee C."/>
            <person name="Coghlan A."/>
            <person name="Coulson A."/>
            <person name="D'Eustachio P."/>
            <person name="Fitch D.H."/>
            <person name="Fulton L.A."/>
            <person name="Fulton R.E."/>
            <person name="Griffiths-Jones S."/>
            <person name="Harris T.W."/>
            <person name="Hillier L.W."/>
            <person name="Kamath R."/>
            <person name="Kuwabara P.E."/>
            <person name="Mardis E.R."/>
            <person name="Marra M.A."/>
            <person name="Miner T.L."/>
            <person name="Minx P."/>
            <person name="Mullikin J.C."/>
            <person name="Plumb R.W."/>
            <person name="Rogers J."/>
            <person name="Schein J.E."/>
            <person name="Sohrmann M."/>
            <person name="Spieth J."/>
            <person name="Stajich J.E."/>
            <person name="Wei C."/>
            <person name="Willey D."/>
            <person name="Wilson R.K."/>
            <person name="Durbin R."/>
            <person name="Waterston R.H."/>
        </authorList>
    </citation>
    <scope>NUCLEOTIDE SEQUENCE [LARGE SCALE GENOMIC DNA]</scope>
    <source>
        <strain evidence="1 2">AF16</strain>
    </source>
</reference>
<dbReference type="GeneID" id="68917533"/>
<dbReference type="Proteomes" id="UP000008549">
    <property type="component" value="Unassembled WGS sequence"/>
</dbReference>
<proteinExistence type="predicted"/>
<name>B6IEE5_CAEBR</name>
<evidence type="ECO:0000313" key="2">
    <source>
        <dbReference type="Proteomes" id="UP000008549"/>
    </source>
</evidence>
<dbReference type="RefSeq" id="XP_045097848.1">
    <property type="nucleotide sequence ID" value="XM_045244516.1"/>
</dbReference>
<accession>B6IEE5</accession>
<dbReference type="HOGENOM" id="CLU_3385247_0_0_1"/>